<proteinExistence type="predicted"/>
<reference evidence="2 3" key="1">
    <citation type="submission" date="2019-07" db="EMBL/GenBank/DDBJ databases">
        <authorList>
            <person name="Huq M.A."/>
        </authorList>
    </citation>
    <scope>NUCLEOTIDE SEQUENCE [LARGE SCALE GENOMIC DNA]</scope>
    <source>
        <strain evidence="2 3">MAH-3</strain>
    </source>
</reference>
<dbReference type="AlphaFoldDB" id="A0A556N837"/>
<name>A0A556N837_9FLAO</name>
<sequence length="326" mass="38356">MEINFAQLQAELIAGDLGFLEQERKSYIKKFWIGFFSCFGLLLMVLGTWLVSGSRNFIPFAIAGGLILIIGLVFMIVRHQRFYKKFKAQFKGKVVPAIVKFVDERLDYDPNRSLMTEYTESRIFTQRYDRHRAEDTISGKFESTDFAFGEIHTEYKTVSTDSKGNRQEHWHTIFKGMLFASDFHKNFHGETMVDIDTMERYLGKLGRKFQQWNPSRPGNLVKLENPEFEKKFAVYSTDEQECRYILTPSMMERLLEMSKRINFKIAISFRNNQVYIAVFNNMDLFEPAVFGSLLKEEDYRIIINMMKLMTGIIEDLNLNTRIWTKE</sequence>
<comment type="caution">
    <text evidence="2">The sequence shown here is derived from an EMBL/GenBank/DDBJ whole genome shotgun (WGS) entry which is preliminary data.</text>
</comment>
<keyword evidence="1" id="KW-0472">Membrane</keyword>
<organism evidence="2 3">
    <name type="scientific">Fluviicola chungangensis</name>
    <dbReference type="NCBI Taxonomy" id="2597671"/>
    <lineage>
        <taxon>Bacteria</taxon>
        <taxon>Pseudomonadati</taxon>
        <taxon>Bacteroidota</taxon>
        <taxon>Flavobacteriia</taxon>
        <taxon>Flavobacteriales</taxon>
        <taxon>Crocinitomicaceae</taxon>
        <taxon>Fluviicola</taxon>
    </lineage>
</organism>
<evidence type="ECO:0000313" key="3">
    <source>
        <dbReference type="Proteomes" id="UP000316008"/>
    </source>
</evidence>
<dbReference type="Proteomes" id="UP000316008">
    <property type="component" value="Unassembled WGS sequence"/>
</dbReference>
<accession>A0A556N837</accession>
<keyword evidence="1" id="KW-0812">Transmembrane</keyword>
<dbReference type="Pfam" id="PF11335">
    <property type="entry name" value="DUF3137"/>
    <property type="match status" value="1"/>
</dbReference>
<feature type="transmembrane region" description="Helical" evidence="1">
    <location>
        <begin position="31"/>
        <end position="51"/>
    </location>
</feature>
<dbReference type="EMBL" id="VLPL01000001">
    <property type="protein sequence ID" value="TSJ48179.1"/>
    <property type="molecule type" value="Genomic_DNA"/>
</dbReference>
<protein>
    <submittedName>
        <fullName evidence="2">DUF3137 domain-containing protein</fullName>
    </submittedName>
</protein>
<dbReference type="OrthoDB" id="4960523at2"/>
<dbReference type="InterPro" id="IPR021484">
    <property type="entry name" value="DUF3137"/>
</dbReference>
<evidence type="ECO:0000313" key="2">
    <source>
        <dbReference type="EMBL" id="TSJ48179.1"/>
    </source>
</evidence>
<keyword evidence="3" id="KW-1185">Reference proteome</keyword>
<keyword evidence="1" id="KW-1133">Transmembrane helix</keyword>
<gene>
    <name evidence="2" type="ORF">FO442_03310</name>
</gene>
<dbReference type="RefSeq" id="WP_144331714.1">
    <property type="nucleotide sequence ID" value="NZ_VLPL01000001.1"/>
</dbReference>
<evidence type="ECO:0000256" key="1">
    <source>
        <dbReference type="SAM" id="Phobius"/>
    </source>
</evidence>
<feature type="transmembrane region" description="Helical" evidence="1">
    <location>
        <begin position="57"/>
        <end position="77"/>
    </location>
</feature>